<dbReference type="InterPro" id="IPR002178">
    <property type="entry name" value="PTS_EIIA_type-2_dom"/>
</dbReference>
<keyword evidence="5 8" id="KW-0808">Transferase</keyword>
<keyword evidence="3" id="KW-0597">Phosphoprotein</keyword>
<gene>
    <name evidence="8" type="ORF">JCM19237_1777</name>
</gene>
<evidence type="ECO:0000256" key="1">
    <source>
        <dbReference type="ARBA" id="ARBA00004496"/>
    </source>
</evidence>
<dbReference type="PANTHER" id="PTHR47738">
    <property type="entry name" value="PTS SYSTEM FRUCTOSE-LIKE EIIA COMPONENT-RELATED"/>
    <property type="match status" value="1"/>
</dbReference>
<evidence type="ECO:0000256" key="4">
    <source>
        <dbReference type="ARBA" id="ARBA00022597"/>
    </source>
</evidence>
<keyword evidence="2" id="KW-0813">Transport</keyword>
<dbReference type="Proteomes" id="UP000029227">
    <property type="component" value="Unassembled WGS sequence"/>
</dbReference>
<dbReference type="FunFam" id="3.40.930.10:FF:000009">
    <property type="entry name" value="PTS system, fructose specific IIABC component"/>
    <property type="match status" value="1"/>
</dbReference>
<evidence type="ECO:0000259" key="7">
    <source>
        <dbReference type="PROSITE" id="PS51094"/>
    </source>
</evidence>
<keyword evidence="6" id="KW-0598">Phosphotransferase system</keyword>
<reference evidence="8 9" key="1">
    <citation type="journal article" date="2014" name="Genome Announc.">
        <title>Draft Genome Sequences of Two Vibrionaceae Species, Vibrio ponticus C121 and Photobacterium aphoticum C119, Isolated as Coral Reef Microbiota.</title>
        <authorList>
            <person name="Al-saari N."/>
            <person name="Meirelles P.M."/>
            <person name="Mino S."/>
            <person name="Suda W."/>
            <person name="Oshima K."/>
            <person name="Hattori M."/>
            <person name="Ohkuma M."/>
            <person name="Thompson F.L."/>
            <person name="Gomez-Gil B."/>
            <person name="Sawabe T."/>
            <person name="Sawabe T."/>
        </authorList>
    </citation>
    <scope>NUCLEOTIDE SEQUENCE [LARGE SCALE GENOMIC DNA]</scope>
    <source>
        <strain evidence="8 9">JCM 19237</strain>
    </source>
</reference>
<dbReference type="SUPFAM" id="SSF55804">
    <property type="entry name" value="Phoshotransferase/anion transport protein"/>
    <property type="match status" value="1"/>
</dbReference>
<name>A0A090REZ4_9GAMM</name>
<proteinExistence type="predicted"/>
<dbReference type="EMBL" id="BBMN01000010">
    <property type="protein sequence ID" value="GAL06132.1"/>
    <property type="molecule type" value="Genomic_DNA"/>
</dbReference>
<dbReference type="GO" id="GO:0005737">
    <property type="term" value="C:cytoplasm"/>
    <property type="evidence" value="ECO:0007669"/>
    <property type="project" value="UniProtKB-SubCell"/>
</dbReference>
<feature type="domain" description="PTS EIIA type-2" evidence="7">
    <location>
        <begin position="4"/>
        <end position="149"/>
    </location>
</feature>
<evidence type="ECO:0000313" key="9">
    <source>
        <dbReference type="Proteomes" id="UP000029227"/>
    </source>
</evidence>
<evidence type="ECO:0000256" key="3">
    <source>
        <dbReference type="ARBA" id="ARBA00022553"/>
    </source>
</evidence>
<dbReference type="CDD" id="cd00211">
    <property type="entry name" value="PTS_IIA_fru"/>
    <property type="match status" value="1"/>
</dbReference>
<organism evidence="8 9">
    <name type="scientific">Photobacterium aphoticum</name>
    <dbReference type="NCBI Taxonomy" id="754436"/>
    <lineage>
        <taxon>Bacteria</taxon>
        <taxon>Pseudomonadati</taxon>
        <taxon>Pseudomonadota</taxon>
        <taxon>Gammaproteobacteria</taxon>
        <taxon>Vibrionales</taxon>
        <taxon>Vibrionaceae</taxon>
        <taxon>Photobacterium</taxon>
    </lineage>
</organism>
<dbReference type="NCBIfam" id="TIGR00848">
    <property type="entry name" value="fruA"/>
    <property type="match status" value="1"/>
</dbReference>
<dbReference type="STRING" id="754436.JCM19237_1777"/>
<comment type="subcellular location">
    <subcellularLocation>
        <location evidence="1">Cytoplasm</location>
    </subcellularLocation>
</comment>
<dbReference type="PROSITE" id="PS51094">
    <property type="entry name" value="PTS_EIIA_TYPE_2"/>
    <property type="match status" value="1"/>
</dbReference>
<dbReference type="Gene3D" id="3.40.930.10">
    <property type="entry name" value="Mannitol-specific EII, Chain A"/>
    <property type="match status" value="1"/>
</dbReference>
<dbReference type="PANTHER" id="PTHR47738:SF2">
    <property type="entry name" value="PTS SYSTEM FRUCTOSE-LIKE EIIA COMPONENT"/>
    <property type="match status" value="1"/>
</dbReference>
<dbReference type="GO" id="GO:0009401">
    <property type="term" value="P:phosphoenolpyruvate-dependent sugar phosphotransferase system"/>
    <property type="evidence" value="ECO:0007669"/>
    <property type="project" value="UniProtKB-KW"/>
</dbReference>
<evidence type="ECO:0000256" key="5">
    <source>
        <dbReference type="ARBA" id="ARBA00022679"/>
    </source>
</evidence>
<protein>
    <submittedName>
        <fullName evidence="8">PTS system fructose-specific IIA /IIB / IIC component</fullName>
        <ecNumber evidence="8">2.7.1.69</ecNumber>
    </submittedName>
</protein>
<accession>A0A090REZ4</accession>
<evidence type="ECO:0000313" key="8">
    <source>
        <dbReference type="EMBL" id="GAL06132.1"/>
    </source>
</evidence>
<sequence length="161" mass="17973">MITNLINENLICLNLQATTKEDVFIELIDVLHAQGRVSDKQQFLADIHAREELGNTGFEDGVALPHAKSAAVCEPAVAIGISRSGIEYGAEDGLPSKLFFMIASPDGGANHHIEVLAELSSKLIEDGFIDASCKRRTKKKHWVCYWKNQKWLTPRWRIKVC</sequence>
<evidence type="ECO:0000256" key="2">
    <source>
        <dbReference type="ARBA" id="ARBA00022448"/>
    </source>
</evidence>
<dbReference type="EC" id="2.7.1.69" evidence="8"/>
<dbReference type="InterPro" id="IPR016152">
    <property type="entry name" value="PTrfase/Anion_transptr"/>
</dbReference>
<evidence type="ECO:0000256" key="6">
    <source>
        <dbReference type="ARBA" id="ARBA00022683"/>
    </source>
</evidence>
<keyword evidence="4" id="KW-0762">Sugar transport</keyword>
<dbReference type="GO" id="GO:0008982">
    <property type="term" value="F:protein-N(PI)-phosphohistidine-sugar phosphotransferase activity"/>
    <property type="evidence" value="ECO:0007669"/>
    <property type="project" value="InterPro"/>
</dbReference>
<dbReference type="InterPro" id="IPR004715">
    <property type="entry name" value="PTS_IIA_fruc"/>
</dbReference>
<dbReference type="Pfam" id="PF00359">
    <property type="entry name" value="PTS_EIIA_2"/>
    <property type="match status" value="1"/>
</dbReference>
<dbReference type="eggNOG" id="COG1762">
    <property type="taxonomic scope" value="Bacteria"/>
</dbReference>
<comment type="caution">
    <text evidence="8">The sequence shown here is derived from an EMBL/GenBank/DDBJ whole genome shotgun (WGS) entry which is preliminary data.</text>
</comment>
<dbReference type="GO" id="GO:0016020">
    <property type="term" value="C:membrane"/>
    <property type="evidence" value="ECO:0007669"/>
    <property type="project" value="InterPro"/>
</dbReference>
<dbReference type="InterPro" id="IPR051541">
    <property type="entry name" value="PTS_SugarTrans_NitroReg"/>
</dbReference>
<dbReference type="AlphaFoldDB" id="A0A090REZ4"/>